<comment type="caution">
    <text evidence="2">The sequence shown here is derived from an EMBL/GenBank/DDBJ whole genome shotgun (WGS) entry which is preliminary data.</text>
</comment>
<evidence type="ECO:0000313" key="2">
    <source>
        <dbReference type="EMBL" id="OQS43658.1"/>
    </source>
</evidence>
<dbReference type="AlphaFoldDB" id="A0A1W0D9N9"/>
<reference evidence="2 3" key="1">
    <citation type="submission" date="2017-02" db="EMBL/GenBank/DDBJ databases">
        <title>Chromobacterium haemolyticum H5244.</title>
        <authorList>
            <person name="Gulvik C.A."/>
        </authorList>
    </citation>
    <scope>NUCLEOTIDE SEQUENCE [LARGE SCALE GENOMIC DNA]</scope>
    <source>
        <strain evidence="2 3">H5244</strain>
    </source>
</reference>
<gene>
    <name evidence="2" type="ORF">B0T45_02800</name>
</gene>
<feature type="compositionally biased region" description="Basic and acidic residues" evidence="1">
    <location>
        <begin position="47"/>
        <end position="60"/>
    </location>
</feature>
<proteinExistence type="predicted"/>
<evidence type="ECO:0008006" key="4">
    <source>
        <dbReference type="Google" id="ProtNLM"/>
    </source>
</evidence>
<dbReference type="RefSeq" id="WP_081554493.1">
    <property type="nucleotide sequence ID" value="NZ_MUKV01000002.1"/>
</dbReference>
<evidence type="ECO:0000313" key="3">
    <source>
        <dbReference type="Proteomes" id="UP000192721"/>
    </source>
</evidence>
<dbReference type="EMBL" id="MUKV01000002">
    <property type="protein sequence ID" value="OQS43658.1"/>
    <property type="molecule type" value="Genomic_DNA"/>
</dbReference>
<feature type="region of interest" description="Disordered" evidence="1">
    <location>
        <begin position="31"/>
        <end position="63"/>
    </location>
</feature>
<sequence length="174" mass="18975">MIPSLTPYAMGRAAAPGDDLIPLQQRLLAAAQDVDSAAPPAETPETDDAKPVEPPPHKWPDFQSDPVAVAFLAALRELPPPASDSQEDKQRYADAVGRLLRDFKDPASGELAFRTLQEQNDMIQRTLEQLDAASPLHTALMTSLVSNIGIESMMTQWMQDAILSGGVPKEMEDW</sequence>
<organism evidence="2 3">
    <name type="scientific">Chromobacterium haemolyticum</name>
    <dbReference type="NCBI Taxonomy" id="394935"/>
    <lineage>
        <taxon>Bacteria</taxon>
        <taxon>Pseudomonadati</taxon>
        <taxon>Pseudomonadota</taxon>
        <taxon>Betaproteobacteria</taxon>
        <taxon>Neisseriales</taxon>
        <taxon>Chromobacteriaceae</taxon>
        <taxon>Chromobacterium</taxon>
    </lineage>
</organism>
<protein>
    <recommendedName>
        <fullName evidence="4">Type III secretion system effector protein OrgC</fullName>
    </recommendedName>
</protein>
<name>A0A1W0D9N9_9NEIS</name>
<accession>A0A1W0D9N9</accession>
<evidence type="ECO:0000256" key="1">
    <source>
        <dbReference type="SAM" id="MobiDB-lite"/>
    </source>
</evidence>
<dbReference type="Proteomes" id="UP000192721">
    <property type="component" value="Unassembled WGS sequence"/>
</dbReference>